<feature type="region of interest" description="Disordered" evidence="1">
    <location>
        <begin position="1"/>
        <end position="58"/>
    </location>
</feature>
<sequence>MSVLRRDDSCEKNASEVSAQKMLTTKTTIVRANGAFNDENNKRRPKRAKPKPKPLRQGDVTKKRCDQCLGLGKVPCYNCTSGGVAKCDKVGFVPAKNTLFTFRLPFGWTREGREDETTTKMKKKKGEKKDKTEANTLERCSVCSANGKLACGRCNGQGVLLYRSADWR</sequence>
<dbReference type="KEGG" id="bpg:Bathy01g01170"/>
<evidence type="ECO:0000256" key="1">
    <source>
        <dbReference type="SAM" id="MobiDB-lite"/>
    </source>
</evidence>
<dbReference type="Proteomes" id="UP000198341">
    <property type="component" value="Chromosome 1"/>
</dbReference>
<dbReference type="GeneID" id="19017853"/>
<feature type="compositionally biased region" description="Basic residues" evidence="1">
    <location>
        <begin position="43"/>
        <end position="54"/>
    </location>
</feature>
<gene>
    <name evidence="2" type="ORF">Bathy01g01170</name>
</gene>
<dbReference type="RefSeq" id="XP_007515776.1">
    <property type="nucleotide sequence ID" value="XM_007515714.1"/>
</dbReference>
<feature type="compositionally biased region" description="Polar residues" evidence="1">
    <location>
        <begin position="15"/>
        <end position="30"/>
    </location>
</feature>
<organism evidence="2 3">
    <name type="scientific">Bathycoccus prasinos</name>
    <dbReference type="NCBI Taxonomy" id="41875"/>
    <lineage>
        <taxon>Eukaryota</taxon>
        <taxon>Viridiplantae</taxon>
        <taxon>Chlorophyta</taxon>
        <taxon>Mamiellophyceae</taxon>
        <taxon>Mamiellales</taxon>
        <taxon>Bathycoccaceae</taxon>
        <taxon>Bathycoccus</taxon>
    </lineage>
</organism>
<evidence type="ECO:0000313" key="3">
    <source>
        <dbReference type="Proteomes" id="UP000198341"/>
    </source>
</evidence>
<evidence type="ECO:0000313" key="2">
    <source>
        <dbReference type="EMBL" id="CCO14655.1"/>
    </source>
</evidence>
<accession>K8EQF8</accession>
<reference evidence="2 3" key="1">
    <citation type="submission" date="2011-10" db="EMBL/GenBank/DDBJ databases">
        <authorList>
            <person name="Genoscope - CEA"/>
        </authorList>
    </citation>
    <scope>NUCLEOTIDE SEQUENCE [LARGE SCALE GENOMIC DNA]</scope>
    <source>
        <strain evidence="2 3">RCC 1105</strain>
    </source>
</reference>
<proteinExistence type="predicted"/>
<name>K8EQF8_9CHLO</name>
<dbReference type="EMBL" id="FO082278">
    <property type="protein sequence ID" value="CCO14655.1"/>
    <property type="molecule type" value="Genomic_DNA"/>
</dbReference>
<dbReference type="AlphaFoldDB" id="K8EQF8"/>
<protein>
    <submittedName>
        <fullName evidence="2">Uncharacterized protein</fullName>
    </submittedName>
</protein>
<feature type="compositionally biased region" description="Basic and acidic residues" evidence="1">
    <location>
        <begin position="1"/>
        <end position="14"/>
    </location>
</feature>
<keyword evidence="3" id="KW-1185">Reference proteome</keyword>